<evidence type="ECO:0000256" key="1">
    <source>
        <dbReference type="SAM" id="Phobius"/>
    </source>
</evidence>
<comment type="caution">
    <text evidence="2">The sequence shown here is derived from an EMBL/GenBank/DDBJ whole genome shotgun (WGS) entry which is preliminary data.</text>
</comment>
<keyword evidence="1" id="KW-1133">Transmembrane helix</keyword>
<keyword evidence="1" id="KW-0812">Transmembrane</keyword>
<dbReference type="Proteomes" id="UP001612928">
    <property type="component" value="Unassembled WGS sequence"/>
</dbReference>
<dbReference type="EMBL" id="JBITMB010000004">
    <property type="protein sequence ID" value="MFI7442386.1"/>
    <property type="molecule type" value="Genomic_DNA"/>
</dbReference>
<gene>
    <name evidence="2" type="ORF">ACIBP5_20665</name>
</gene>
<feature type="transmembrane region" description="Helical" evidence="1">
    <location>
        <begin position="66"/>
        <end position="88"/>
    </location>
</feature>
<sequence>MADPFNGVVTAATVYGKVVEVGERVAGVDHKVEKVDEKVTGMVARVDDHEVRIRVLEVARWPHAKLTLLIAASGLVVSLLAVGIGVFVNRGG</sequence>
<keyword evidence="3" id="KW-1185">Reference proteome</keyword>
<organism evidence="2 3">
    <name type="scientific">Nonomuraea indica</name>
    <dbReference type="NCBI Taxonomy" id="1581193"/>
    <lineage>
        <taxon>Bacteria</taxon>
        <taxon>Bacillati</taxon>
        <taxon>Actinomycetota</taxon>
        <taxon>Actinomycetes</taxon>
        <taxon>Streptosporangiales</taxon>
        <taxon>Streptosporangiaceae</taxon>
        <taxon>Nonomuraea</taxon>
    </lineage>
</organism>
<evidence type="ECO:0000313" key="3">
    <source>
        <dbReference type="Proteomes" id="UP001612928"/>
    </source>
</evidence>
<proteinExistence type="predicted"/>
<protein>
    <submittedName>
        <fullName evidence="2">Uncharacterized protein</fullName>
    </submittedName>
</protein>
<dbReference type="RefSeq" id="WP_397022342.1">
    <property type="nucleotide sequence ID" value="NZ_JBITMB010000004.1"/>
</dbReference>
<reference evidence="2 3" key="1">
    <citation type="submission" date="2024-10" db="EMBL/GenBank/DDBJ databases">
        <title>The Natural Products Discovery Center: Release of the First 8490 Sequenced Strains for Exploring Actinobacteria Biosynthetic Diversity.</title>
        <authorList>
            <person name="Kalkreuter E."/>
            <person name="Kautsar S.A."/>
            <person name="Yang D."/>
            <person name="Bader C.D."/>
            <person name="Teijaro C.N."/>
            <person name="Fluegel L."/>
            <person name="Davis C.M."/>
            <person name="Simpson J.R."/>
            <person name="Lauterbach L."/>
            <person name="Steele A.D."/>
            <person name="Gui C."/>
            <person name="Meng S."/>
            <person name="Li G."/>
            <person name="Viehrig K."/>
            <person name="Ye F."/>
            <person name="Su P."/>
            <person name="Kiefer A.F."/>
            <person name="Nichols A."/>
            <person name="Cepeda A.J."/>
            <person name="Yan W."/>
            <person name="Fan B."/>
            <person name="Jiang Y."/>
            <person name="Adhikari A."/>
            <person name="Zheng C.-J."/>
            <person name="Schuster L."/>
            <person name="Cowan T.M."/>
            <person name="Smanski M.J."/>
            <person name="Chevrette M.G."/>
            <person name="De Carvalho L.P.S."/>
            <person name="Shen B."/>
        </authorList>
    </citation>
    <scope>NUCLEOTIDE SEQUENCE [LARGE SCALE GENOMIC DNA]</scope>
    <source>
        <strain evidence="2 3">NPDC049503</strain>
    </source>
</reference>
<keyword evidence="1" id="KW-0472">Membrane</keyword>
<name>A0ABW8A6I5_9ACTN</name>
<accession>A0ABW8A6I5</accession>
<evidence type="ECO:0000313" key="2">
    <source>
        <dbReference type="EMBL" id="MFI7442386.1"/>
    </source>
</evidence>